<proteinExistence type="predicted"/>
<evidence type="ECO:0000256" key="1">
    <source>
        <dbReference type="SAM" id="SignalP"/>
    </source>
</evidence>
<accession>A0A8T1N0L2</accession>
<gene>
    <name evidence="3" type="ORF">CSKR_204110</name>
</gene>
<comment type="caution">
    <text evidence="3">The sequence shown here is derived from an EMBL/GenBank/DDBJ whole genome shotgun (WGS) entry which is preliminary data.</text>
</comment>
<evidence type="ECO:0000259" key="2">
    <source>
        <dbReference type="Pfam" id="PF11427"/>
    </source>
</evidence>
<dbReference type="Pfam" id="PF11427">
    <property type="entry name" value="HTH_Tnp_Tc3_1"/>
    <property type="match status" value="1"/>
</dbReference>
<dbReference type="AlphaFoldDB" id="A0A8T1N0L2"/>
<dbReference type="Proteomes" id="UP000286415">
    <property type="component" value="Unassembled WGS sequence"/>
</dbReference>
<dbReference type="OrthoDB" id="8032692at2759"/>
<evidence type="ECO:0000313" key="3">
    <source>
        <dbReference type="EMBL" id="KAG5454718.1"/>
    </source>
</evidence>
<protein>
    <recommendedName>
        <fullName evidence="2">Tc3 transposase DNA binding domain-containing protein</fullName>
    </recommendedName>
</protein>
<organism evidence="3 4">
    <name type="scientific">Clonorchis sinensis</name>
    <name type="common">Chinese liver fluke</name>
    <dbReference type="NCBI Taxonomy" id="79923"/>
    <lineage>
        <taxon>Eukaryota</taxon>
        <taxon>Metazoa</taxon>
        <taxon>Spiralia</taxon>
        <taxon>Lophotrochozoa</taxon>
        <taxon>Platyhelminthes</taxon>
        <taxon>Trematoda</taxon>
        <taxon>Digenea</taxon>
        <taxon>Opisthorchiida</taxon>
        <taxon>Opisthorchiata</taxon>
        <taxon>Opisthorchiidae</taxon>
        <taxon>Clonorchis</taxon>
    </lineage>
</organism>
<dbReference type="SUPFAM" id="SSF46689">
    <property type="entry name" value="Homeodomain-like"/>
    <property type="match status" value="1"/>
</dbReference>
<reference evidence="3 4" key="2">
    <citation type="journal article" date="2021" name="Genomics">
        <title>High-quality reference genome for Clonorchis sinensis.</title>
        <authorList>
            <person name="Young N.D."/>
            <person name="Stroehlein A.J."/>
            <person name="Kinkar L."/>
            <person name="Wang T."/>
            <person name="Sohn W.M."/>
            <person name="Chang B.C.H."/>
            <person name="Kaur P."/>
            <person name="Weisz D."/>
            <person name="Dudchenko O."/>
            <person name="Aiden E.L."/>
            <person name="Korhonen P.K."/>
            <person name="Gasser R.B."/>
        </authorList>
    </citation>
    <scope>NUCLEOTIDE SEQUENCE [LARGE SCALE GENOMIC DNA]</scope>
    <source>
        <strain evidence="3">Cs-k2</strain>
    </source>
</reference>
<dbReference type="Gene3D" id="1.10.10.60">
    <property type="entry name" value="Homeodomain-like"/>
    <property type="match status" value="1"/>
</dbReference>
<dbReference type="InterPro" id="IPR025898">
    <property type="entry name" value="Tc3_transposase_DNA-bd_dom"/>
</dbReference>
<feature type="chain" id="PRO_5035774339" description="Tc3 transposase DNA binding domain-containing protein" evidence="1">
    <location>
        <begin position="17"/>
        <end position="196"/>
    </location>
</feature>
<dbReference type="EMBL" id="NIRI02000005">
    <property type="protein sequence ID" value="KAG5454718.1"/>
    <property type="molecule type" value="Genomic_DNA"/>
</dbReference>
<dbReference type="GO" id="GO:0003677">
    <property type="term" value="F:DNA binding"/>
    <property type="evidence" value="ECO:0007669"/>
    <property type="project" value="InterPro"/>
</dbReference>
<feature type="signal peptide" evidence="1">
    <location>
        <begin position="1"/>
        <end position="16"/>
    </location>
</feature>
<feature type="domain" description="Tc3 transposase DNA binding" evidence="2">
    <location>
        <begin position="62"/>
        <end position="109"/>
    </location>
</feature>
<keyword evidence="4" id="KW-1185">Reference proteome</keyword>
<sequence>MRLVLRLAALIGPVKGRIAVSDPILASIDYRTTSKVLFPTKFEFRHVSHASHHPFSYPAMPRGPQLTEQERGKILAYREAGMSCRMISSLIGRSKTVVNNFLNNPKSYGKLKPTGRKKSIAEEKVERLILSESTKGLSASHLKVVANLNVSVRRVQQLIRNFRHPATQVPRSTAIRPNLKNTQAINEVEDENVEVS</sequence>
<evidence type="ECO:0000313" key="4">
    <source>
        <dbReference type="Proteomes" id="UP000286415"/>
    </source>
</evidence>
<dbReference type="InterPro" id="IPR009057">
    <property type="entry name" value="Homeodomain-like_sf"/>
</dbReference>
<name>A0A8T1N0L2_CLOSI</name>
<keyword evidence="1" id="KW-0732">Signal</keyword>
<reference evidence="3 4" key="1">
    <citation type="journal article" date="2018" name="Biotechnol. Adv.">
        <title>Improved genomic resources and new bioinformatic workflow for the carcinogenic parasite Clonorchis sinensis: Biotechnological implications.</title>
        <authorList>
            <person name="Wang D."/>
            <person name="Korhonen P.K."/>
            <person name="Gasser R.B."/>
            <person name="Young N.D."/>
        </authorList>
    </citation>
    <scope>NUCLEOTIDE SEQUENCE [LARGE SCALE GENOMIC DNA]</scope>
    <source>
        <strain evidence="3">Cs-k2</strain>
    </source>
</reference>